<protein>
    <recommendedName>
        <fullName evidence="3">Thiamine biosynthesis protein ApbE</fullName>
    </recommendedName>
</protein>
<gene>
    <name evidence="1" type="ORF">SAMN04488503_2561</name>
</gene>
<evidence type="ECO:0000313" key="1">
    <source>
        <dbReference type="EMBL" id="SNS07011.1"/>
    </source>
</evidence>
<dbReference type="InterPro" id="IPR007183">
    <property type="entry name" value="UPF0280"/>
</dbReference>
<dbReference type="OrthoDB" id="9787842at2"/>
<reference evidence="1 2" key="1">
    <citation type="submission" date="2017-06" db="EMBL/GenBank/DDBJ databases">
        <authorList>
            <person name="Kim H.J."/>
            <person name="Triplett B.A."/>
        </authorList>
    </citation>
    <scope>NUCLEOTIDE SEQUENCE [LARGE SCALE GENOMIC DNA]</scope>
    <source>
        <strain evidence="1 2">DSM 13116</strain>
    </source>
</reference>
<dbReference type="EMBL" id="FZOC01000005">
    <property type="protein sequence ID" value="SNS07011.1"/>
    <property type="molecule type" value="Genomic_DNA"/>
</dbReference>
<dbReference type="RefSeq" id="WP_089274768.1">
    <property type="nucleotide sequence ID" value="NZ_FZOC01000005.1"/>
</dbReference>
<sequence length="252" mass="26707">MSRQAFLSAHRAYRESVLAQPGERRFQVVLEQTDLMVTAETDLSGPMLDMARVLRGELKNYMLTHPGFRESLVPFPVQDDAPEIVREMARASALANVGPMAAVAGTIAQLLAERFAPLSPNLIVENGGDIFMRSTRKRTVALLGDPQSGARLGLALSPRDFPVSLCASSATIGHSLSLGKGELVVVRSRSAALADAAATALANLIDTADDLDLLLARARKMGSLGVEGVFAQAGGRLGVWGKMELVALDGEG</sequence>
<proteinExistence type="predicted"/>
<name>A0A239BHX9_9BACT</name>
<keyword evidence="2" id="KW-1185">Reference proteome</keyword>
<evidence type="ECO:0000313" key="2">
    <source>
        <dbReference type="Proteomes" id="UP000198324"/>
    </source>
</evidence>
<evidence type="ECO:0008006" key="3">
    <source>
        <dbReference type="Google" id="ProtNLM"/>
    </source>
</evidence>
<dbReference type="NCBIfam" id="NF003323">
    <property type="entry name" value="PRK04334.1-3"/>
    <property type="match status" value="1"/>
</dbReference>
<organism evidence="1 2">
    <name type="scientific">Humidesulfovibrio mexicanus</name>
    <dbReference type="NCBI Taxonomy" id="147047"/>
    <lineage>
        <taxon>Bacteria</taxon>
        <taxon>Pseudomonadati</taxon>
        <taxon>Thermodesulfobacteriota</taxon>
        <taxon>Desulfovibrionia</taxon>
        <taxon>Desulfovibrionales</taxon>
        <taxon>Desulfovibrionaceae</taxon>
        <taxon>Humidesulfovibrio</taxon>
    </lineage>
</organism>
<dbReference type="Gene3D" id="3.10.520.10">
    <property type="entry name" value="ApbE-like domains"/>
    <property type="match status" value="1"/>
</dbReference>
<dbReference type="AlphaFoldDB" id="A0A239BHX9"/>
<accession>A0A239BHX9</accession>
<dbReference type="PIRSF" id="PIRSF006421">
    <property type="entry name" value="UCP006421"/>
    <property type="match status" value="1"/>
</dbReference>
<dbReference type="InterPro" id="IPR003374">
    <property type="entry name" value="ApbE-like_sf"/>
</dbReference>
<dbReference type="SUPFAM" id="SSF143631">
    <property type="entry name" value="ApbE-like"/>
    <property type="match status" value="1"/>
</dbReference>
<dbReference type="Proteomes" id="UP000198324">
    <property type="component" value="Unassembled WGS sequence"/>
</dbReference>